<dbReference type="RefSeq" id="WP_089063825.1">
    <property type="nucleotide sequence ID" value="NZ_CP022316.1"/>
</dbReference>
<dbReference type="GO" id="GO:0009247">
    <property type="term" value="P:glycolipid biosynthetic process"/>
    <property type="evidence" value="ECO:0007669"/>
    <property type="project" value="TreeGrafter"/>
</dbReference>
<comment type="similarity">
    <text evidence="1">Belongs to the glycosyltransferase 2 family.</text>
</comment>
<organism evidence="5 6">
    <name type="scientific">Brachybacterium avium</name>
    <dbReference type="NCBI Taxonomy" id="2017485"/>
    <lineage>
        <taxon>Bacteria</taxon>
        <taxon>Bacillati</taxon>
        <taxon>Actinomycetota</taxon>
        <taxon>Actinomycetes</taxon>
        <taxon>Micrococcales</taxon>
        <taxon>Dermabacteraceae</taxon>
        <taxon>Brachybacterium</taxon>
    </lineage>
</organism>
<dbReference type="InterPro" id="IPR039528">
    <property type="entry name" value="DPM1-like"/>
</dbReference>
<dbReference type="Proteomes" id="UP000198398">
    <property type="component" value="Chromosome"/>
</dbReference>
<proteinExistence type="inferred from homology"/>
<dbReference type="GO" id="GO:0004582">
    <property type="term" value="F:dolichyl-phosphate beta-D-mannosyltransferase activity"/>
    <property type="evidence" value="ECO:0007669"/>
    <property type="project" value="InterPro"/>
</dbReference>
<dbReference type="GO" id="GO:0016020">
    <property type="term" value="C:membrane"/>
    <property type="evidence" value="ECO:0007669"/>
    <property type="project" value="GOC"/>
</dbReference>
<evidence type="ECO:0000256" key="2">
    <source>
        <dbReference type="ARBA" id="ARBA00022676"/>
    </source>
</evidence>
<dbReference type="InterPro" id="IPR001173">
    <property type="entry name" value="Glyco_trans_2-like"/>
</dbReference>
<dbReference type="AlphaFoldDB" id="A0A220U9L3"/>
<evidence type="ECO:0000313" key="5">
    <source>
        <dbReference type="EMBL" id="ASK64576.1"/>
    </source>
</evidence>
<dbReference type="PANTHER" id="PTHR43398:SF1">
    <property type="entry name" value="DOLICHOL-PHOSPHATE MANNOSYLTRANSFERASE SUBUNIT 1"/>
    <property type="match status" value="1"/>
</dbReference>
<dbReference type="KEGG" id="brv:CFK39_00500"/>
<evidence type="ECO:0000256" key="1">
    <source>
        <dbReference type="ARBA" id="ARBA00006739"/>
    </source>
</evidence>
<keyword evidence="3 5" id="KW-0808">Transferase</keyword>
<keyword evidence="6" id="KW-1185">Reference proteome</keyword>
<sequence>MHPSNAALPPTLVVIPTYDEREALPGTLARLRAAVPAADVLVVDDSSPDGTGAWAESVAAKDPAVHVLHRAGKQGLGPAYLAGFAWGLECGYRQLAEMDADASHRPEQLPRLLEAVRRGADLAIGSRWVPRGAVHNWPLHRLLLSRGANLYVRALLGLGVSDATAGYRVFRAELLEQLIATDIASQGYCFQIDMTRRARDLGAAIAEVPIDFDERTAGASKMSGHIVREALMKVTSWGLSRRVQGLRKALR</sequence>
<dbReference type="OrthoDB" id="9810303at2"/>
<dbReference type="FunFam" id="3.90.550.10:FF:000122">
    <property type="entry name" value="Dolichol-phosphate mannosyltransferase subunit 1"/>
    <property type="match status" value="1"/>
</dbReference>
<keyword evidence="2 5" id="KW-0328">Glycosyltransferase</keyword>
<dbReference type="SUPFAM" id="SSF53448">
    <property type="entry name" value="Nucleotide-diphospho-sugar transferases"/>
    <property type="match status" value="1"/>
</dbReference>
<protein>
    <submittedName>
        <fullName evidence="5">Dolichol-phosphate mannosyltransferase</fullName>
    </submittedName>
</protein>
<dbReference type="PANTHER" id="PTHR43398">
    <property type="entry name" value="DOLICHOL-PHOSPHATE MANNOSYLTRANSFERASE SUBUNIT 1"/>
    <property type="match status" value="1"/>
</dbReference>
<accession>A0A220U9L3</accession>
<evidence type="ECO:0000313" key="6">
    <source>
        <dbReference type="Proteomes" id="UP000198398"/>
    </source>
</evidence>
<feature type="domain" description="Glycosyltransferase 2-like" evidence="4">
    <location>
        <begin position="13"/>
        <end position="178"/>
    </location>
</feature>
<dbReference type="Pfam" id="PF00535">
    <property type="entry name" value="Glycos_transf_2"/>
    <property type="match status" value="1"/>
</dbReference>
<evidence type="ECO:0000256" key="3">
    <source>
        <dbReference type="ARBA" id="ARBA00022679"/>
    </source>
</evidence>
<dbReference type="CDD" id="cd06442">
    <property type="entry name" value="DPM1_like"/>
    <property type="match status" value="1"/>
</dbReference>
<dbReference type="EMBL" id="CP022316">
    <property type="protein sequence ID" value="ASK64576.1"/>
    <property type="molecule type" value="Genomic_DNA"/>
</dbReference>
<name>A0A220U9L3_9MICO</name>
<evidence type="ECO:0000259" key="4">
    <source>
        <dbReference type="Pfam" id="PF00535"/>
    </source>
</evidence>
<gene>
    <name evidence="5" type="ORF">CFK39_00500</name>
</gene>
<dbReference type="InterPro" id="IPR029044">
    <property type="entry name" value="Nucleotide-diphossugar_trans"/>
</dbReference>
<reference evidence="6" key="1">
    <citation type="submission" date="2017-07" db="EMBL/GenBank/DDBJ databases">
        <title>Brachybacterium sp. VR2415.</title>
        <authorList>
            <person name="Tak E.J."/>
            <person name="Bae J.-W."/>
        </authorList>
    </citation>
    <scope>NUCLEOTIDE SEQUENCE [LARGE SCALE GENOMIC DNA]</scope>
    <source>
        <strain evidence="6">VR2415</strain>
    </source>
</reference>
<dbReference type="Gene3D" id="3.90.550.10">
    <property type="entry name" value="Spore Coat Polysaccharide Biosynthesis Protein SpsA, Chain A"/>
    <property type="match status" value="1"/>
</dbReference>